<protein>
    <recommendedName>
        <fullName evidence="2">DNA-directed DNA polymerase</fullName>
    </recommendedName>
</protein>
<dbReference type="PANTHER" id="PTHR31511:SF12">
    <property type="entry name" value="RHO TERMINATION FACTOR N-TERMINAL DOMAIN-CONTAINING PROTEIN"/>
    <property type="match status" value="1"/>
</dbReference>
<dbReference type="InterPro" id="IPR012337">
    <property type="entry name" value="RNaseH-like_sf"/>
</dbReference>
<accession>A0A2S2QMF9</accession>
<gene>
    <name evidence="1" type="ORF">g.118022</name>
</gene>
<dbReference type="OrthoDB" id="8194219at2759"/>
<dbReference type="PANTHER" id="PTHR31511">
    <property type="entry name" value="PROTEIN CBG23764"/>
    <property type="match status" value="1"/>
</dbReference>
<reference evidence="1" key="1">
    <citation type="submission" date="2018-04" db="EMBL/GenBank/DDBJ databases">
        <title>Transcriptome assembly of Sipha flava.</title>
        <authorList>
            <person name="Scully E.D."/>
            <person name="Geib S.M."/>
            <person name="Palmer N.A."/>
            <person name="Koch K."/>
            <person name="Bradshaw J."/>
            <person name="Heng-Moss T."/>
            <person name="Sarath G."/>
        </authorList>
    </citation>
    <scope>NUCLEOTIDE SEQUENCE</scope>
</reference>
<dbReference type="SUPFAM" id="SSF53098">
    <property type="entry name" value="Ribonuclease H-like"/>
    <property type="match status" value="1"/>
</dbReference>
<evidence type="ECO:0008006" key="2">
    <source>
        <dbReference type="Google" id="ProtNLM"/>
    </source>
</evidence>
<proteinExistence type="predicted"/>
<name>A0A2S2QMF9_9HEMI</name>
<dbReference type="EMBL" id="GGMS01009734">
    <property type="protein sequence ID" value="MBY78937.1"/>
    <property type="molecule type" value="Transcribed_RNA"/>
</dbReference>
<dbReference type="Gene3D" id="3.30.420.10">
    <property type="entry name" value="Ribonuclease H-like superfamily/Ribonuclease H"/>
    <property type="match status" value="1"/>
</dbReference>
<dbReference type="InterPro" id="IPR036397">
    <property type="entry name" value="RNaseH_sf"/>
</dbReference>
<dbReference type="GO" id="GO:0003676">
    <property type="term" value="F:nucleic acid binding"/>
    <property type="evidence" value="ECO:0007669"/>
    <property type="project" value="InterPro"/>
</dbReference>
<evidence type="ECO:0000313" key="1">
    <source>
        <dbReference type="EMBL" id="MBY78937.1"/>
    </source>
</evidence>
<organism evidence="1">
    <name type="scientific">Sipha flava</name>
    <name type="common">yellow sugarcane aphid</name>
    <dbReference type="NCBI Taxonomy" id="143950"/>
    <lineage>
        <taxon>Eukaryota</taxon>
        <taxon>Metazoa</taxon>
        <taxon>Ecdysozoa</taxon>
        <taxon>Arthropoda</taxon>
        <taxon>Hexapoda</taxon>
        <taxon>Insecta</taxon>
        <taxon>Pterygota</taxon>
        <taxon>Neoptera</taxon>
        <taxon>Paraneoptera</taxon>
        <taxon>Hemiptera</taxon>
        <taxon>Sternorrhyncha</taxon>
        <taxon>Aphidomorpha</taxon>
        <taxon>Aphidoidea</taxon>
        <taxon>Aphididae</taxon>
        <taxon>Sipha</taxon>
    </lineage>
</organism>
<sequence length="165" mass="18743">MCKLAFTEAVCKVADHCHLSGRLRHTLCAPCNLKLVTPKFVPCFLHNLSKYDAHFIVTELGYDKESITVIPNTENYISFSKRVTSDFSVRFLDSYRFMASSLAELAGNLLTKPGDFDKFRETAKEFQPADMPLVTRKGVFPYEYSDKWSRLGRPSCHRNVSSTAC</sequence>
<dbReference type="AlphaFoldDB" id="A0A2S2QMF9"/>